<dbReference type="InterPro" id="IPR052918">
    <property type="entry name" value="Motility_Chemotaxis_Reg"/>
</dbReference>
<evidence type="ECO:0000256" key="2">
    <source>
        <dbReference type="SAM" id="SignalP"/>
    </source>
</evidence>
<dbReference type="Pfam" id="PF00094">
    <property type="entry name" value="VWD"/>
    <property type="match status" value="1"/>
</dbReference>
<dbReference type="PANTHER" id="PTHR35580:SF1">
    <property type="entry name" value="PHYTASE-LIKE DOMAIN-CONTAINING PROTEIN"/>
    <property type="match status" value="1"/>
</dbReference>
<dbReference type="OrthoDB" id="53254at2"/>
<evidence type="ECO:0000313" key="4">
    <source>
        <dbReference type="EMBL" id="TQF13071.1"/>
    </source>
</evidence>
<comment type="caution">
    <text evidence="4">The sequence shown here is derived from an EMBL/GenBank/DDBJ whole genome shotgun (WGS) entry which is preliminary data.</text>
</comment>
<dbReference type="Pfam" id="PF06739">
    <property type="entry name" value="SBBP"/>
    <property type="match status" value="2"/>
</dbReference>
<evidence type="ECO:0000313" key="5">
    <source>
        <dbReference type="Proteomes" id="UP000315369"/>
    </source>
</evidence>
<sequence>MLQSMSLLSLCLLTSLPATPVTPGVTAAPQLESPDSPFSLLPVPPRVPALPSATKTEDTGPARTMLPEDAPNWLQMRGTSGLDQGTDVAASCEGVYAVGYTTGSFDGSTTAVGSDWFLAKYNLAGAFQWARQHGAPATSANPNPADFAESIATFDVGGRCNDPVIYVAGYTSGNLDGNTNAGSSDAFLTKYDKKGTRIWTRLFGTPTADRATSVATDKNGNIYIVGYSATSSSGTDAFVVKYDAAGTLQWSKPLVSSNNKNDQARGVATDANGDIYVGGHTHGNLGGNNTDSSSLTSDVFMVKLGPTGTQIWAKQFGTTTQDVMEDLATSRRLTGEIDIYLVGYTIGSYAGTNPSAEYDALLLKFRPDGTVQWQQQFGTAGRDMLYGVTSDGGGTVYVTGISNHDIKTGAPLDSGDLAETDVFMRSFSATGAPLKSRQIGSTHPTLPNAEFDIGAGIAVDTGAGVYIVGHTDAAFPTLRATSQGSTDLLVFRYLEGCTITTPGQCHLSYGWGDPHYVTFDGYAYDFQGHGEFILAESTVGDLHIQARQLPWNGSSHVSVFKAVAARLGTERVAYYLGASPPFKINGLAVPITKETPLRDGGRIIPRGSGYVVEWPTGDHLVITPVGSYMNVDVLLSPARRGNVRGPLGNFNGNRADDFVLRDNTPLAAPPSFAQMYVGPQAYVNSWRISQAESLFDYAAGESSSTFTNLNFPLAPPSPTPAQRQQAQQVCQNAGVTQIATLWACITDVFVTNDTSFASGAAAVQTSAQTQGTPPPPQPAPQSVYLVNFEAGAGAGEWSSQLRSTVPAGGRTFLGEFSNETVSLTLPSLPPHTTATVSFDLYVINGWDGNGAFGPSRFRLTASGLPLLLDTTFSNTRSSQSYPGNYPAVNAAGAGAFERNTLLYPMGDSVYRLKYTFNHSATNLTLSFAAADLSGINEEAWGLDNVEIQLQ</sequence>
<keyword evidence="5" id="KW-1185">Reference proteome</keyword>
<feature type="chain" id="PRO_5021944686" description="VWFD domain-containing protein" evidence="2">
    <location>
        <begin position="21"/>
        <end position="950"/>
    </location>
</feature>
<dbReference type="SUPFAM" id="SSF50998">
    <property type="entry name" value="Quinoprotein alcohol dehydrogenase-like"/>
    <property type="match status" value="1"/>
</dbReference>
<feature type="domain" description="VWFD" evidence="3">
    <location>
        <begin position="506"/>
        <end position="694"/>
    </location>
</feature>
<evidence type="ECO:0000259" key="3">
    <source>
        <dbReference type="PROSITE" id="PS51233"/>
    </source>
</evidence>
<evidence type="ECO:0000256" key="1">
    <source>
        <dbReference type="SAM" id="MobiDB-lite"/>
    </source>
</evidence>
<accession>A0A540WVM9</accession>
<dbReference type="InterPro" id="IPR001846">
    <property type="entry name" value="VWF_type-D"/>
</dbReference>
<dbReference type="PROSITE" id="PS51233">
    <property type="entry name" value="VWFD"/>
    <property type="match status" value="1"/>
</dbReference>
<dbReference type="AlphaFoldDB" id="A0A540WVM9"/>
<dbReference type="Gene3D" id="2.120.10.30">
    <property type="entry name" value="TolB, C-terminal domain"/>
    <property type="match status" value="1"/>
</dbReference>
<proteinExistence type="predicted"/>
<name>A0A540WVM9_9BACT</name>
<keyword evidence="2" id="KW-0732">Signal</keyword>
<dbReference type="SMART" id="SM00216">
    <property type="entry name" value="VWD"/>
    <property type="match status" value="1"/>
</dbReference>
<dbReference type="Proteomes" id="UP000315369">
    <property type="component" value="Unassembled WGS sequence"/>
</dbReference>
<feature type="region of interest" description="Disordered" evidence="1">
    <location>
        <begin position="48"/>
        <end position="68"/>
    </location>
</feature>
<organism evidence="4 5">
    <name type="scientific">Myxococcus llanfairpwllgwyngyllgogerychwyrndrobwllllantysiliogogogochensis</name>
    <dbReference type="NCBI Taxonomy" id="2590453"/>
    <lineage>
        <taxon>Bacteria</taxon>
        <taxon>Pseudomonadati</taxon>
        <taxon>Myxococcota</taxon>
        <taxon>Myxococcia</taxon>
        <taxon>Myxococcales</taxon>
        <taxon>Cystobacterineae</taxon>
        <taxon>Myxococcaceae</taxon>
        <taxon>Myxococcus</taxon>
    </lineage>
</organism>
<dbReference type="EMBL" id="VIFM01000113">
    <property type="protein sequence ID" value="TQF13071.1"/>
    <property type="molecule type" value="Genomic_DNA"/>
</dbReference>
<gene>
    <name evidence="4" type="ORF">FJV41_25705</name>
</gene>
<dbReference type="InterPro" id="IPR010620">
    <property type="entry name" value="SBBP_repeat"/>
</dbReference>
<protein>
    <recommendedName>
        <fullName evidence="3">VWFD domain-containing protein</fullName>
    </recommendedName>
</protein>
<dbReference type="PANTHER" id="PTHR35580">
    <property type="entry name" value="CELL SURFACE GLYCOPROTEIN (S-LAYER PROTEIN)-LIKE PROTEIN"/>
    <property type="match status" value="1"/>
</dbReference>
<reference evidence="4 5" key="1">
    <citation type="submission" date="2019-06" db="EMBL/GenBank/DDBJ databases">
        <authorList>
            <person name="Livingstone P."/>
            <person name="Whitworth D."/>
        </authorList>
    </citation>
    <scope>NUCLEOTIDE SEQUENCE [LARGE SCALE GENOMIC DNA]</scope>
    <source>
        <strain evidence="4 5">AM401</strain>
    </source>
</reference>
<dbReference type="InterPro" id="IPR011047">
    <property type="entry name" value="Quinoprotein_ADH-like_sf"/>
</dbReference>
<dbReference type="InterPro" id="IPR011042">
    <property type="entry name" value="6-blade_b-propeller_TolB-like"/>
</dbReference>
<dbReference type="RefSeq" id="WP_141645193.1">
    <property type="nucleotide sequence ID" value="NZ_VIFM01000113.1"/>
</dbReference>
<feature type="signal peptide" evidence="2">
    <location>
        <begin position="1"/>
        <end position="20"/>
    </location>
</feature>